<gene>
    <name evidence="2" type="ORF">JOF56_009710</name>
</gene>
<reference evidence="2 3" key="1">
    <citation type="submission" date="2021-03" db="EMBL/GenBank/DDBJ databases">
        <title>Sequencing the genomes of 1000 actinobacteria strains.</title>
        <authorList>
            <person name="Klenk H.-P."/>
        </authorList>
    </citation>
    <scope>NUCLEOTIDE SEQUENCE [LARGE SCALE GENOMIC DNA]</scope>
    <source>
        <strain evidence="2 3">DSM 46670</strain>
    </source>
</reference>
<evidence type="ECO:0000313" key="3">
    <source>
        <dbReference type="Proteomes" id="UP001519332"/>
    </source>
</evidence>
<sequence length="148" mass="14760">MTTVTAPATTTATVTPDTHTLLAGLIAAGPLWATVSLAQAVTRAGVDLTRHPLSQLSTGELGWLQIANFVLAGLLTSPARPGCVACSPGGPAAGGRPASSACTASAGSRPACSSSTRATASRSGRSRRRRSAGTPPSTWPPGRSRSSP</sequence>
<accession>A0ABS4TY45</accession>
<protein>
    <submittedName>
        <fullName evidence="2">Uncharacterized protein</fullName>
    </submittedName>
</protein>
<feature type="region of interest" description="Disordered" evidence="1">
    <location>
        <begin position="88"/>
        <end position="148"/>
    </location>
</feature>
<evidence type="ECO:0000256" key="1">
    <source>
        <dbReference type="SAM" id="MobiDB-lite"/>
    </source>
</evidence>
<dbReference type="InterPro" id="IPR009339">
    <property type="entry name" value="DUF998"/>
</dbReference>
<keyword evidence="3" id="KW-1185">Reference proteome</keyword>
<name>A0ABS4TY45_9PSEU</name>
<dbReference type="EMBL" id="JAGINW010000001">
    <property type="protein sequence ID" value="MBP2329325.1"/>
    <property type="molecule type" value="Genomic_DNA"/>
</dbReference>
<evidence type="ECO:0000313" key="2">
    <source>
        <dbReference type="EMBL" id="MBP2329325.1"/>
    </source>
</evidence>
<proteinExistence type="predicted"/>
<dbReference type="Pfam" id="PF06197">
    <property type="entry name" value="DUF998"/>
    <property type="match status" value="1"/>
</dbReference>
<comment type="caution">
    <text evidence="2">The sequence shown here is derived from an EMBL/GenBank/DDBJ whole genome shotgun (WGS) entry which is preliminary data.</text>
</comment>
<dbReference type="Proteomes" id="UP001519332">
    <property type="component" value="Unassembled WGS sequence"/>
</dbReference>
<feature type="compositionally biased region" description="Low complexity" evidence="1">
    <location>
        <begin position="88"/>
        <end position="123"/>
    </location>
</feature>
<organism evidence="2 3">
    <name type="scientific">Kibdelosporangium banguiense</name>
    <dbReference type="NCBI Taxonomy" id="1365924"/>
    <lineage>
        <taxon>Bacteria</taxon>
        <taxon>Bacillati</taxon>
        <taxon>Actinomycetota</taxon>
        <taxon>Actinomycetes</taxon>
        <taxon>Pseudonocardiales</taxon>
        <taxon>Pseudonocardiaceae</taxon>
        <taxon>Kibdelosporangium</taxon>
    </lineage>
</organism>